<name>A0A934VTJ8_9BACT</name>
<dbReference type="Pfam" id="PF00072">
    <property type="entry name" value="Response_reg"/>
    <property type="match status" value="1"/>
</dbReference>
<keyword evidence="5" id="KW-1185">Reference proteome</keyword>
<dbReference type="RefSeq" id="WP_200357801.1">
    <property type="nucleotide sequence ID" value="NZ_JAENIL010000051.1"/>
</dbReference>
<gene>
    <name evidence="4" type="ORF">JIN87_22075</name>
</gene>
<dbReference type="SMART" id="SM00448">
    <property type="entry name" value="REC"/>
    <property type="match status" value="1"/>
</dbReference>
<comment type="caution">
    <text evidence="4">The sequence shown here is derived from an EMBL/GenBank/DDBJ whole genome shotgun (WGS) entry which is preliminary data.</text>
</comment>
<dbReference type="PROSITE" id="PS50110">
    <property type="entry name" value="RESPONSE_REGULATORY"/>
    <property type="match status" value="1"/>
</dbReference>
<dbReference type="EMBL" id="JAENIL010000051">
    <property type="protein sequence ID" value="MBK1879589.1"/>
    <property type="molecule type" value="Genomic_DNA"/>
</dbReference>
<dbReference type="PANTHER" id="PTHR44591">
    <property type="entry name" value="STRESS RESPONSE REGULATOR PROTEIN 1"/>
    <property type="match status" value="1"/>
</dbReference>
<organism evidence="4 5">
    <name type="scientific">Pelagicoccus mobilis</name>
    <dbReference type="NCBI Taxonomy" id="415221"/>
    <lineage>
        <taxon>Bacteria</taxon>
        <taxon>Pseudomonadati</taxon>
        <taxon>Verrucomicrobiota</taxon>
        <taxon>Opitutia</taxon>
        <taxon>Puniceicoccales</taxon>
        <taxon>Pelagicoccaceae</taxon>
        <taxon>Pelagicoccus</taxon>
    </lineage>
</organism>
<proteinExistence type="predicted"/>
<dbReference type="PANTHER" id="PTHR44591:SF3">
    <property type="entry name" value="RESPONSE REGULATORY DOMAIN-CONTAINING PROTEIN"/>
    <property type="match status" value="1"/>
</dbReference>
<dbReference type="InterPro" id="IPR001789">
    <property type="entry name" value="Sig_transdc_resp-reg_receiver"/>
</dbReference>
<dbReference type="AlphaFoldDB" id="A0A934VTJ8"/>
<protein>
    <submittedName>
        <fullName evidence="4">Response regulator</fullName>
    </submittedName>
</protein>
<dbReference type="InterPro" id="IPR011006">
    <property type="entry name" value="CheY-like_superfamily"/>
</dbReference>
<evidence type="ECO:0000313" key="5">
    <source>
        <dbReference type="Proteomes" id="UP000617628"/>
    </source>
</evidence>
<dbReference type="SUPFAM" id="SSF52172">
    <property type="entry name" value="CheY-like"/>
    <property type="match status" value="1"/>
</dbReference>
<evidence type="ECO:0000259" key="3">
    <source>
        <dbReference type="PROSITE" id="PS50110"/>
    </source>
</evidence>
<dbReference type="InterPro" id="IPR050595">
    <property type="entry name" value="Bact_response_regulator"/>
</dbReference>
<feature type="modified residue" description="4-aspartylphosphate" evidence="2">
    <location>
        <position position="62"/>
    </location>
</feature>
<evidence type="ECO:0000313" key="4">
    <source>
        <dbReference type="EMBL" id="MBK1879589.1"/>
    </source>
</evidence>
<feature type="domain" description="Response regulatory" evidence="3">
    <location>
        <begin position="13"/>
        <end position="126"/>
    </location>
</feature>
<sequence length="127" mass="14134">MLADLPDTGQRKRVLIVDDDPMVLESLELLFNHYGWDVLAVDNGDVVIETLRPIEYEFAVVDQRMDGTEGVEVIRELKARSDAPVFMLTGCVDPGLRNAAERVGADGFFDKPAEALSMIKAVEKLRN</sequence>
<accession>A0A934VTJ8</accession>
<dbReference type="GO" id="GO:0000160">
    <property type="term" value="P:phosphorelay signal transduction system"/>
    <property type="evidence" value="ECO:0007669"/>
    <property type="project" value="InterPro"/>
</dbReference>
<evidence type="ECO:0000256" key="2">
    <source>
        <dbReference type="PROSITE-ProRule" id="PRU00169"/>
    </source>
</evidence>
<evidence type="ECO:0000256" key="1">
    <source>
        <dbReference type="ARBA" id="ARBA00022553"/>
    </source>
</evidence>
<dbReference type="CDD" id="cd00156">
    <property type="entry name" value="REC"/>
    <property type="match status" value="1"/>
</dbReference>
<dbReference type="Proteomes" id="UP000617628">
    <property type="component" value="Unassembled WGS sequence"/>
</dbReference>
<reference evidence="4" key="1">
    <citation type="submission" date="2021-01" db="EMBL/GenBank/DDBJ databases">
        <title>Modified the classification status of verrucomicrobia.</title>
        <authorList>
            <person name="Feng X."/>
        </authorList>
    </citation>
    <scope>NUCLEOTIDE SEQUENCE</scope>
    <source>
        <strain evidence="4">KCTC 13126</strain>
    </source>
</reference>
<dbReference type="Gene3D" id="3.40.50.2300">
    <property type="match status" value="1"/>
</dbReference>
<keyword evidence="1 2" id="KW-0597">Phosphoprotein</keyword>